<evidence type="ECO:0000313" key="3">
    <source>
        <dbReference type="EMBL" id="KAJ5392594.1"/>
    </source>
</evidence>
<protein>
    <submittedName>
        <fullName evidence="3">Uncharacterized protein</fullName>
    </submittedName>
</protein>
<gene>
    <name evidence="3" type="ORF">N7509_008084</name>
</gene>
<name>A0A9W9W082_9EURO</name>
<evidence type="ECO:0000256" key="2">
    <source>
        <dbReference type="SAM" id="SignalP"/>
    </source>
</evidence>
<dbReference type="Proteomes" id="UP001147747">
    <property type="component" value="Unassembled WGS sequence"/>
</dbReference>
<dbReference type="EMBL" id="JAPZBU010000008">
    <property type="protein sequence ID" value="KAJ5392594.1"/>
    <property type="molecule type" value="Genomic_DNA"/>
</dbReference>
<reference evidence="3" key="1">
    <citation type="submission" date="2022-12" db="EMBL/GenBank/DDBJ databases">
        <authorList>
            <person name="Petersen C."/>
        </authorList>
    </citation>
    <scope>NUCLEOTIDE SEQUENCE</scope>
    <source>
        <strain evidence="3">IBT 29677</strain>
    </source>
</reference>
<feature type="signal peptide" evidence="2">
    <location>
        <begin position="1"/>
        <end position="18"/>
    </location>
</feature>
<evidence type="ECO:0000313" key="4">
    <source>
        <dbReference type="Proteomes" id="UP001147747"/>
    </source>
</evidence>
<proteinExistence type="predicted"/>
<dbReference type="OrthoDB" id="4503311at2759"/>
<accession>A0A9W9W082</accession>
<organism evidence="3 4">
    <name type="scientific">Penicillium cosmopolitanum</name>
    <dbReference type="NCBI Taxonomy" id="1131564"/>
    <lineage>
        <taxon>Eukaryota</taxon>
        <taxon>Fungi</taxon>
        <taxon>Dikarya</taxon>
        <taxon>Ascomycota</taxon>
        <taxon>Pezizomycotina</taxon>
        <taxon>Eurotiomycetes</taxon>
        <taxon>Eurotiomycetidae</taxon>
        <taxon>Eurotiales</taxon>
        <taxon>Aspergillaceae</taxon>
        <taxon>Penicillium</taxon>
    </lineage>
</organism>
<evidence type="ECO:0000256" key="1">
    <source>
        <dbReference type="SAM" id="MobiDB-lite"/>
    </source>
</evidence>
<dbReference type="GeneID" id="81371701"/>
<comment type="caution">
    <text evidence="3">The sequence shown here is derived from an EMBL/GenBank/DDBJ whole genome shotgun (WGS) entry which is preliminary data.</text>
</comment>
<dbReference type="RefSeq" id="XP_056488272.1">
    <property type="nucleotide sequence ID" value="XM_056632721.1"/>
</dbReference>
<reference evidence="3" key="2">
    <citation type="journal article" date="2023" name="IMA Fungus">
        <title>Comparative genomic study of the Penicillium genus elucidates a diverse pangenome and 15 lateral gene transfer events.</title>
        <authorList>
            <person name="Petersen C."/>
            <person name="Sorensen T."/>
            <person name="Nielsen M.R."/>
            <person name="Sondergaard T.E."/>
            <person name="Sorensen J.L."/>
            <person name="Fitzpatrick D.A."/>
            <person name="Frisvad J.C."/>
            <person name="Nielsen K.L."/>
        </authorList>
    </citation>
    <scope>NUCLEOTIDE SEQUENCE</scope>
    <source>
        <strain evidence="3">IBT 29677</strain>
    </source>
</reference>
<sequence length="136" mass="14071">MHFNIHSVSMLLASLAAAETLSTTTSPSITPTSAPYSSALSSRVSTTPSQSWSSVAAAGSSQAASGNLNPDDFDCVYENYGCDWTKSEYGYGADYCGSSPYKAGHKLSDGGVILAVSKDGSGDCESKKPMLYSSGQ</sequence>
<keyword evidence="2" id="KW-0732">Signal</keyword>
<feature type="chain" id="PRO_5040837353" evidence="2">
    <location>
        <begin position="19"/>
        <end position="136"/>
    </location>
</feature>
<keyword evidence="4" id="KW-1185">Reference proteome</keyword>
<feature type="compositionally biased region" description="Low complexity" evidence="1">
    <location>
        <begin position="24"/>
        <end position="38"/>
    </location>
</feature>
<feature type="region of interest" description="Disordered" evidence="1">
    <location>
        <begin position="24"/>
        <end position="46"/>
    </location>
</feature>
<dbReference type="AlphaFoldDB" id="A0A9W9W082"/>